<gene>
    <name evidence="4" type="ORF">Tchl_2613</name>
</gene>
<accession>A0A1H5V0X3</accession>
<dbReference type="EMBL" id="CP018839">
    <property type="protein sequence ID" value="APR05439.1"/>
    <property type="molecule type" value="Genomic_DNA"/>
</dbReference>
<dbReference type="EC" id="3.5.1.28" evidence="2"/>
<keyword evidence="3 4" id="KW-0378">Hydrolase</keyword>
<dbReference type="Gene3D" id="3.40.630.40">
    <property type="entry name" value="Zn-dependent exopeptidases"/>
    <property type="match status" value="1"/>
</dbReference>
<evidence type="ECO:0000256" key="2">
    <source>
        <dbReference type="ARBA" id="ARBA00011901"/>
    </source>
</evidence>
<evidence type="ECO:0000313" key="5">
    <source>
        <dbReference type="Proteomes" id="UP000185739"/>
    </source>
</evidence>
<dbReference type="GO" id="GO:0030288">
    <property type="term" value="C:outer membrane-bounded periplasmic space"/>
    <property type="evidence" value="ECO:0007669"/>
    <property type="project" value="TreeGrafter"/>
</dbReference>
<dbReference type="CDD" id="cd02696">
    <property type="entry name" value="MurNAc-LAA"/>
    <property type="match status" value="1"/>
</dbReference>
<dbReference type="GO" id="GO:0008745">
    <property type="term" value="F:N-acetylmuramoyl-L-alanine amidase activity"/>
    <property type="evidence" value="ECO:0007669"/>
    <property type="project" value="UniProtKB-EC"/>
</dbReference>
<evidence type="ECO:0000313" key="4">
    <source>
        <dbReference type="EMBL" id="APR05439.1"/>
    </source>
</evidence>
<dbReference type="SUPFAM" id="SSF53187">
    <property type="entry name" value="Zn-dependent exopeptidases"/>
    <property type="match status" value="1"/>
</dbReference>
<dbReference type="InterPro" id="IPR002508">
    <property type="entry name" value="MurNAc-LAA_cat"/>
</dbReference>
<dbReference type="KEGG" id="tcl:Tchl_2613"/>
<protein>
    <recommendedName>
        <fullName evidence="2">N-acetylmuramoyl-L-alanine amidase</fullName>
        <ecNumber evidence="2">3.5.1.28</ecNumber>
    </recommendedName>
</protein>
<evidence type="ECO:0000256" key="1">
    <source>
        <dbReference type="ARBA" id="ARBA00001561"/>
    </source>
</evidence>
<evidence type="ECO:0000256" key="3">
    <source>
        <dbReference type="ARBA" id="ARBA00022801"/>
    </source>
</evidence>
<dbReference type="InterPro" id="IPR050695">
    <property type="entry name" value="N-acetylmuramoyl_amidase_3"/>
</dbReference>
<dbReference type="PANTHER" id="PTHR30404">
    <property type="entry name" value="N-ACETYLMURAMOYL-L-ALANINE AMIDASE"/>
    <property type="match status" value="1"/>
</dbReference>
<dbReference type="SMART" id="SM00646">
    <property type="entry name" value="Ami_3"/>
    <property type="match status" value="1"/>
</dbReference>
<keyword evidence="5" id="KW-1185">Reference proteome</keyword>
<sequence>MDDERTIMHIGGGFEDRSVHILHAARESVPVRTGRMKRRLLAAFAALGASFVLPGRLARAVDVAVDVGHTLAAPGAISARGRSEFEFNRELAQAVVRALQQRRFDVATINADGLVPTLQARPRAAGGARFFLSIHHDSVNAGELQPWIWDGRRLDFSDAFAGHSLFVSRANPDTARSILCARTIGARLQRLGFVPTHKNERRRAYADEEHAVHYYDELAVLRHASMAAVLFEAGVIKNREEELRLRDPVLQARMADGIATGIAACLRNGLPADEEAGADRGPR</sequence>
<dbReference type="Proteomes" id="UP000185739">
    <property type="component" value="Chromosome"/>
</dbReference>
<reference evidence="4 5" key="1">
    <citation type="submission" date="2016-12" db="EMBL/GenBank/DDBJ databases">
        <title>Complete genome sequence of Thauera chlorobenzoica, a Betaproteobacterium degrading haloaromatics anaerobically to CO2 and halides.</title>
        <authorList>
            <person name="Goris T."/>
            <person name="Mergelsberg M."/>
            <person name="Boll M."/>
        </authorList>
    </citation>
    <scope>NUCLEOTIDE SEQUENCE [LARGE SCALE GENOMIC DNA]</scope>
    <source>
        <strain evidence="4 5">3CB1</strain>
    </source>
</reference>
<proteinExistence type="predicted"/>
<comment type="catalytic activity">
    <reaction evidence="1">
        <text>Hydrolyzes the link between N-acetylmuramoyl residues and L-amino acid residues in certain cell-wall glycopeptides.</text>
        <dbReference type="EC" id="3.5.1.28"/>
    </reaction>
</comment>
<organism evidence="4 5">
    <name type="scientific">Thauera chlorobenzoica</name>
    <dbReference type="NCBI Taxonomy" id="96773"/>
    <lineage>
        <taxon>Bacteria</taxon>
        <taxon>Pseudomonadati</taxon>
        <taxon>Pseudomonadota</taxon>
        <taxon>Betaproteobacteria</taxon>
        <taxon>Rhodocyclales</taxon>
        <taxon>Zoogloeaceae</taxon>
        <taxon>Thauera</taxon>
    </lineage>
</organism>
<dbReference type="GO" id="GO:0009253">
    <property type="term" value="P:peptidoglycan catabolic process"/>
    <property type="evidence" value="ECO:0007669"/>
    <property type="project" value="InterPro"/>
</dbReference>
<dbReference type="Pfam" id="PF01520">
    <property type="entry name" value="Amidase_3"/>
    <property type="match status" value="1"/>
</dbReference>
<dbReference type="PANTHER" id="PTHR30404:SF0">
    <property type="entry name" value="N-ACETYLMURAMOYL-L-ALANINE AMIDASE AMIC"/>
    <property type="match status" value="1"/>
</dbReference>
<dbReference type="STRING" id="96773.Tchl_2613"/>
<name>A0A1H5V0X3_9RHOO</name>
<dbReference type="AlphaFoldDB" id="A0A1H5V0X3"/>